<comment type="subcellular location">
    <subcellularLocation>
        <location evidence="1">Membrane</location>
    </subcellularLocation>
</comment>
<dbReference type="EMBL" id="JOJR01000625">
    <property type="protein sequence ID" value="RCN35802.1"/>
    <property type="molecule type" value="Genomic_DNA"/>
</dbReference>
<organism evidence="8 9">
    <name type="scientific">Ancylostoma caninum</name>
    <name type="common">Dog hookworm</name>
    <dbReference type="NCBI Taxonomy" id="29170"/>
    <lineage>
        <taxon>Eukaryota</taxon>
        <taxon>Metazoa</taxon>
        <taxon>Ecdysozoa</taxon>
        <taxon>Nematoda</taxon>
        <taxon>Chromadorea</taxon>
        <taxon>Rhabditida</taxon>
        <taxon>Rhabditina</taxon>
        <taxon>Rhabditomorpha</taxon>
        <taxon>Strongyloidea</taxon>
        <taxon>Ancylostomatidae</taxon>
        <taxon>Ancylostomatinae</taxon>
        <taxon>Ancylostoma</taxon>
    </lineage>
</organism>
<feature type="domain" description="Amino acid transporter transmembrane" evidence="7">
    <location>
        <begin position="25"/>
        <end position="173"/>
    </location>
</feature>
<dbReference type="AlphaFoldDB" id="A0A368FUM8"/>
<evidence type="ECO:0000313" key="8">
    <source>
        <dbReference type="EMBL" id="RCN35802.1"/>
    </source>
</evidence>
<dbReference type="Pfam" id="PF01490">
    <property type="entry name" value="Aa_trans"/>
    <property type="match status" value="1"/>
</dbReference>
<dbReference type="STRING" id="29170.A0A368FUM8"/>
<evidence type="ECO:0000313" key="9">
    <source>
        <dbReference type="Proteomes" id="UP000252519"/>
    </source>
</evidence>
<comment type="caution">
    <text evidence="8">The sequence shown here is derived from an EMBL/GenBank/DDBJ whole genome shotgun (WGS) entry which is preliminary data.</text>
</comment>
<dbReference type="InterPro" id="IPR013057">
    <property type="entry name" value="AA_transpt_TM"/>
</dbReference>
<proteinExistence type="predicted"/>
<evidence type="ECO:0000256" key="1">
    <source>
        <dbReference type="ARBA" id="ARBA00004370"/>
    </source>
</evidence>
<accession>A0A368FUM8</accession>
<dbReference type="Proteomes" id="UP000252519">
    <property type="component" value="Unassembled WGS sequence"/>
</dbReference>
<protein>
    <recommendedName>
        <fullName evidence="7">Amino acid transporter transmembrane domain-containing protein</fullName>
    </recommendedName>
</protein>
<keyword evidence="4 6" id="KW-1133">Transmembrane helix</keyword>
<dbReference type="OrthoDB" id="655540at2759"/>
<feature type="transmembrane region" description="Helical" evidence="6">
    <location>
        <begin position="92"/>
        <end position="112"/>
    </location>
</feature>
<dbReference type="GO" id="GO:0016020">
    <property type="term" value="C:membrane"/>
    <property type="evidence" value="ECO:0007669"/>
    <property type="project" value="UniProtKB-SubCell"/>
</dbReference>
<feature type="transmembrane region" description="Helical" evidence="6">
    <location>
        <begin position="27"/>
        <end position="47"/>
    </location>
</feature>
<keyword evidence="9" id="KW-1185">Reference proteome</keyword>
<feature type="transmembrane region" description="Helical" evidence="6">
    <location>
        <begin position="59"/>
        <end position="80"/>
    </location>
</feature>
<keyword evidence="3 6" id="KW-0812">Transmembrane</keyword>
<evidence type="ECO:0000256" key="4">
    <source>
        <dbReference type="ARBA" id="ARBA00022989"/>
    </source>
</evidence>
<evidence type="ECO:0000256" key="6">
    <source>
        <dbReference type="SAM" id="Phobius"/>
    </source>
</evidence>
<keyword evidence="2" id="KW-0813">Transport</keyword>
<dbReference type="PANTHER" id="PTHR48017">
    <property type="entry name" value="OS05G0424000 PROTEIN-RELATED"/>
    <property type="match status" value="1"/>
</dbReference>
<evidence type="ECO:0000259" key="7">
    <source>
        <dbReference type="Pfam" id="PF01490"/>
    </source>
</evidence>
<feature type="transmembrane region" description="Helical" evidence="6">
    <location>
        <begin position="132"/>
        <end position="151"/>
    </location>
</feature>
<evidence type="ECO:0000256" key="5">
    <source>
        <dbReference type="ARBA" id="ARBA00023136"/>
    </source>
</evidence>
<keyword evidence="5 6" id="KW-0472">Membrane</keyword>
<name>A0A368FUM8_ANCCA</name>
<evidence type="ECO:0000256" key="3">
    <source>
        <dbReference type="ARBA" id="ARBA00022692"/>
    </source>
</evidence>
<reference evidence="8 9" key="1">
    <citation type="submission" date="2014-10" db="EMBL/GenBank/DDBJ databases">
        <title>Draft genome of the hookworm Ancylostoma caninum.</title>
        <authorList>
            <person name="Mitreva M."/>
        </authorList>
    </citation>
    <scope>NUCLEOTIDE SEQUENCE [LARGE SCALE GENOMIC DNA]</scope>
    <source>
        <strain evidence="8 9">Baltimore</strain>
    </source>
</reference>
<gene>
    <name evidence="8" type="ORF">ANCCAN_18334</name>
</gene>
<evidence type="ECO:0000256" key="2">
    <source>
        <dbReference type="ARBA" id="ARBA00022448"/>
    </source>
</evidence>
<sequence length="186" mass="20694">MLYLPPTANIDILGPTNTLRFHACRHIVSICLVLNQFGIVTSMVLLASNNISNLCAAIFKFQINFCYVILIVGVLVWPFLMLKSPMSFWQAAIGAMITSIFAATFIVLGAIHDAPTCTQVATYPEYSLKNLFLAYGTIAYSFGGHGAFPTIQHDMVKPFRFNRSVWASYICEILIHFDSQTSTKII</sequence>